<dbReference type="AlphaFoldDB" id="A0AAV9N3Q7"/>
<name>A0AAV9N3Q7_9EURO</name>
<reference evidence="4 5" key="1">
    <citation type="submission" date="2023-08" db="EMBL/GenBank/DDBJ databases">
        <title>Black Yeasts Isolated from many extreme environments.</title>
        <authorList>
            <person name="Coleine C."/>
            <person name="Stajich J.E."/>
            <person name="Selbmann L."/>
        </authorList>
    </citation>
    <scope>NUCLEOTIDE SEQUENCE [LARGE SCALE GENOMIC DNA]</scope>
    <source>
        <strain evidence="4 5">CCFEE 5792</strain>
    </source>
</reference>
<dbReference type="PANTHER" id="PTHR24320:SF283">
    <property type="entry name" value="RETINOL DEHYDROGENASE 11"/>
    <property type="match status" value="1"/>
</dbReference>
<sequence>MTSNPTFGAKTSAFHVAELFSSRIKGKIALVTGASVDTLGEQTARAFAHGGASTVIITGRDGERLSALQKSLASEYPSTGFRSLDMDLASFKSIRRAAKEILDDDSIPRIDFLIANAAMALVKEHTFTEDGLELSFGVNHIGHFLLIVELFPKIRKAAQASTAGETRIIILTSGAMFVSPVRFSDYNFERKPLPEDEQPNWELAKQTGATPTDGYHMWISYGASKSANTLLALHLNKLLSKRYGIQSYAVHPGTVGTRGVKALPFDAEQVKALGFMKTIDQGTSTTMVAALDPKLSPETALFLQDCLVSTPPAWAADESKAARLWQLSEEIIGQKLELS</sequence>
<dbReference type="InterPro" id="IPR002347">
    <property type="entry name" value="SDR_fam"/>
</dbReference>
<dbReference type="SUPFAM" id="SSF51735">
    <property type="entry name" value="NAD(P)-binding Rossmann-fold domains"/>
    <property type="match status" value="1"/>
</dbReference>
<dbReference type="InterPro" id="IPR036291">
    <property type="entry name" value="NAD(P)-bd_dom_sf"/>
</dbReference>
<gene>
    <name evidence="4" type="ORF">LTR84_005811</name>
</gene>
<organism evidence="4 5">
    <name type="scientific">Exophiala bonariae</name>
    <dbReference type="NCBI Taxonomy" id="1690606"/>
    <lineage>
        <taxon>Eukaryota</taxon>
        <taxon>Fungi</taxon>
        <taxon>Dikarya</taxon>
        <taxon>Ascomycota</taxon>
        <taxon>Pezizomycotina</taxon>
        <taxon>Eurotiomycetes</taxon>
        <taxon>Chaetothyriomycetidae</taxon>
        <taxon>Chaetothyriales</taxon>
        <taxon>Herpotrichiellaceae</taxon>
        <taxon>Exophiala</taxon>
    </lineage>
</organism>
<keyword evidence="3" id="KW-0560">Oxidoreductase</keyword>
<evidence type="ECO:0000256" key="1">
    <source>
        <dbReference type="ARBA" id="ARBA00006484"/>
    </source>
</evidence>
<protein>
    <submittedName>
        <fullName evidence="4">Uncharacterized protein</fullName>
    </submittedName>
</protein>
<dbReference type="GeneID" id="89973985"/>
<dbReference type="Gene3D" id="3.40.50.720">
    <property type="entry name" value="NAD(P)-binding Rossmann-like Domain"/>
    <property type="match status" value="1"/>
</dbReference>
<dbReference type="GO" id="GO:0016491">
    <property type="term" value="F:oxidoreductase activity"/>
    <property type="evidence" value="ECO:0007669"/>
    <property type="project" value="UniProtKB-KW"/>
</dbReference>
<evidence type="ECO:0000256" key="2">
    <source>
        <dbReference type="ARBA" id="ARBA00022857"/>
    </source>
</evidence>
<keyword evidence="2" id="KW-0521">NADP</keyword>
<dbReference type="PANTHER" id="PTHR24320">
    <property type="entry name" value="RETINOL DEHYDROGENASE"/>
    <property type="match status" value="1"/>
</dbReference>
<dbReference type="Pfam" id="PF00106">
    <property type="entry name" value="adh_short"/>
    <property type="match status" value="1"/>
</dbReference>
<dbReference type="EMBL" id="JAVRRD010000021">
    <property type="protein sequence ID" value="KAK5048719.1"/>
    <property type="molecule type" value="Genomic_DNA"/>
</dbReference>
<dbReference type="RefSeq" id="XP_064704078.1">
    <property type="nucleotide sequence ID" value="XM_064849375.1"/>
</dbReference>
<dbReference type="Proteomes" id="UP001358417">
    <property type="component" value="Unassembled WGS sequence"/>
</dbReference>
<comment type="caution">
    <text evidence="4">The sequence shown here is derived from an EMBL/GenBank/DDBJ whole genome shotgun (WGS) entry which is preliminary data.</text>
</comment>
<evidence type="ECO:0000256" key="3">
    <source>
        <dbReference type="ARBA" id="ARBA00023002"/>
    </source>
</evidence>
<accession>A0AAV9N3Q7</accession>
<proteinExistence type="inferred from homology"/>
<evidence type="ECO:0000313" key="5">
    <source>
        <dbReference type="Proteomes" id="UP001358417"/>
    </source>
</evidence>
<comment type="similarity">
    <text evidence="1">Belongs to the short-chain dehydrogenases/reductases (SDR) family.</text>
</comment>
<evidence type="ECO:0000313" key="4">
    <source>
        <dbReference type="EMBL" id="KAK5048719.1"/>
    </source>
</evidence>
<keyword evidence="5" id="KW-1185">Reference proteome</keyword>